<dbReference type="Gramene" id="PRQ48078">
    <property type="protein sequence ID" value="PRQ48078"/>
    <property type="gene ID" value="RchiOBHm_Chr2g0106711"/>
</dbReference>
<reference evidence="3 4" key="1">
    <citation type="journal article" date="2018" name="Nat. Genet.">
        <title>The Rosa genome provides new insights in the design of modern roses.</title>
        <authorList>
            <person name="Bendahmane M."/>
        </authorList>
    </citation>
    <scope>NUCLEOTIDE SEQUENCE [LARGE SCALE GENOMIC DNA]</scope>
    <source>
        <strain evidence="4">cv. Old Blush</strain>
    </source>
</reference>
<feature type="compositionally biased region" description="Acidic residues" evidence="1">
    <location>
        <begin position="831"/>
        <end position="841"/>
    </location>
</feature>
<dbReference type="EMBL" id="PDCK01000040">
    <property type="protein sequence ID" value="PRQ48078.1"/>
    <property type="molecule type" value="Genomic_DNA"/>
</dbReference>
<evidence type="ECO:0000313" key="3">
    <source>
        <dbReference type="EMBL" id="PRQ48078.1"/>
    </source>
</evidence>
<feature type="region of interest" description="Disordered" evidence="1">
    <location>
        <begin position="831"/>
        <end position="872"/>
    </location>
</feature>
<feature type="compositionally biased region" description="Polar residues" evidence="1">
    <location>
        <begin position="927"/>
        <end position="937"/>
    </location>
</feature>
<protein>
    <submittedName>
        <fullName evidence="3">Putative Myb/SANT-like domain-containing protein</fullName>
    </submittedName>
</protein>
<dbReference type="AlphaFoldDB" id="A0A2P6RNS2"/>
<feature type="compositionally biased region" description="Basic and acidic residues" evidence="1">
    <location>
        <begin position="915"/>
        <end position="926"/>
    </location>
</feature>
<feature type="compositionally biased region" description="Polar residues" evidence="1">
    <location>
        <begin position="236"/>
        <end position="245"/>
    </location>
</feature>
<feature type="domain" description="Myb/SANT-like" evidence="2">
    <location>
        <begin position="71"/>
        <end position="168"/>
    </location>
</feature>
<evidence type="ECO:0000313" key="4">
    <source>
        <dbReference type="Proteomes" id="UP000238479"/>
    </source>
</evidence>
<dbReference type="OMA" id="QHHKEAD"/>
<feature type="domain" description="Myb/SANT-like" evidence="2">
    <location>
        <begin position="277"/>
        <end position="373"/>
    </location>
</feature>
<organism evidence="3 4">
    <name type="scientific">Rosa chinensis</name>
    <name type="common">China rose</name>
    <dbReference type="NCBI Taxonomy" id="74649"/>
    <lineage>
        <taxon>Eukaryota</taxon>
        <taxon>Viridiplantae</taxon>
        <taxon>Streptophyta</taxon>
        <taxon>Embryophyta</taxon>
        <taxon>Tracheophyta</taxon>
        <taxon>Spermatophyta</taxon>
        <taxon>Magnoliopsida</taxon>
        <taxon>eudicotyledons</taxon>
        <taxon>Gunneridae</taxon>
        <taxon>Pentapetalae</taxon>
        <taxon>rosids</taxon>
        <taxon>fabids</taxon>
        <taxon>Rosales</taxon>
        <taxon>Rosaceae</taxon>
        <taxon>Rosoideae</taxon>
        <taxon>Rosoideae incertae sedis</taxon>
        <taxon>Rosa</taxon>
    </lineage>
</organism>
<feature type="domain" description="Myb/SANT-like" evidence="2">
    <location>
        <begin position="684"/>
        <end position="779"/>
    </location>
</feature>
<feature type="domain" description="Myb/SANT-like" evidence="2">
    <location>
        <begin position="480"/>
        <end position="577"/>
    </location>
</feature>
<feature type="region of interest" description="Disordered" evidence="1">
    <location>
        <begin position="647"/>
        <end position="684"/>
    </location>
</feature>
<keyword evidence="4" id="KW-1185">Reference proteome</keyword>
<sequence>MLPYVGRKYLIEFVYMDTVALGKFVKIQIPSKLRKQVIDDREFTSQLDRDILGMDSSQLNEANKKGSRRVWTREEESALLGILEDLVAKNHRHDNGTFKSGALNQVENALHNLFPESGLKAKPHIESKMKILKKQFRIVYEMVNKTGFEWNDEKKCVMVDTEETWKAYLQHHKEADGWRGKFFPLYDRLGYIFKADCALGEGSRTSADIDQELNCMDVSTTDFEIEEDTFPRLVDQVSTNKQTDQSHSSPSKRRRDDDSGGSSQINETNEKNGRHLWTKEEDDAVLGILEDLVAKGPLYDNGTFRSGTFAQIEDALRHLCLASGLKARHIESKVKNWKRKCSIVSDMLNRNGFSWNNVMKCVEVDNGETWKSYVQTHREADKWRGKYFPIFDRLTHIFDVDRATVKTTQAQDEIAEEINCFEVNSTDFGIEEGTCPRSVDQLITKQTDHSHSSERKRRREDDTGGSSHIDETSKRRRRRTWTEEEEDALLGILEDLIAKGHRYEKGTFKPGTSTLIEDALSKLCPASGLKASPHVESKIKKLKQECSIVCDMLNTDGFSWNNEMKCVEVDSETWKRFVQHHKEADKWRGKFFPLFERLIYIFEVGCPIAKTTQTPAEMVEEMNCVEFNTTDFGTLKDACPKAVEQVSTTKDIDQSHSLPSKGREDDMGGIHHINETNRKRRRRKWTKEEEDALLSILEDLVAKGHRFHNKTFRSGTLTLIENTLCNLCPASGLKAYPHVESKIKKLKKGFSTVCDILNSGFGWNDRTKCVVVECEESWKGFVQHHKEAGKWRYRHFPLYDRLAHIFGVDSTNVKASQAHIEAVEGINSDEVESGDLGIEEDTNSRSVDRISTNKEADNSHSPQRNSRRQDDDLGASLNKVAASFVGMMQTSKEQMRVLIENLQSKDKNESLQPKDVNESLSKDKNESQQSKGNNESLQSKDNRTGQLRSELKKLGLSITDRVKALRLLMADTWNADFFLTLDEEEKLEFVKQLIDESSKK</sequence>
<dbReference type="PANTHER" id="PTHR46250:SF15">
    <property type="entry name" value="OS01G0523800 PROTEIN"/>
    <property type="match status" value="1"/>
</dbReference>
<proteinExistence type="predicted"/>
<feature type="compositionally biased region" description="Basic and acidic residues" evidence="1">
    <location>
        <begin position="842"/>
        <end position="858"/>
    </location>
</feature>
<feature type="region of interest" description="Disordered" evidence="1">
    <location>
        <begin position="234"/>
        <end position="276"/>
    </location>
</feature>
<evidence type="ECO:0000256" key="1">
    <source>
        <dbReference type="SAM" id="MobiDB-lite"/>
    </source>
</evidence>
<dbReference type="PANTHER" id="PTHR46250">
    <property type="entry name" value="MYB/SANT-LIKE DNA-BINDING DOMAIN PROTEIN-RELATED"/>
    <property type="match status" value="1"/>
</dbReference>
<dbReference type="Pfam" id="PF12776">
    <property type="entry name" value="Myb_DNA-bind_3"/>
    <property type="match status" value="4"/>
</dbReference>
<evidence type="ECO:0000259" key="2">
    <source>
        <dbReference type="Pfam" id="PF12776"/>
    </source>
</evidence>
<gene>
    <name evidence="3" type="ORF">RchiOBHm_Chr2g0106711</name>
</gene>
<dbReference type="InterPro" id="IPR024752">
    <property type="entry name" value="Myb/SANT-like_dom"/>
</dbReference>
<accession>A0A2P6RNS2</accession>
<feature type="region of interest" description="Disordered" evidence="1">
    <location>
        <begin position="443"/>
        <end position="481"/>
    </location>
</feature>
<feature type="compositionally biased region" description="Basic and acidic residues" evidence="1">
    <location>
        <begin position="661"/>
        <end position="677"/>
    </location>
</feature>
<name>A0A2P6RNS2_ROSCH</name>
<comment type="caution">
    <text evidence="3">The sequence shown here is derived from an EMBL/GenBank/DDBJ whole genome shotgun (WGS) entry which is preliminary data.</text>
</comment>
<dbReference type="Proteomes" id="UP000238479">
    <property type="component" value="Chromosome 2"/>
</dbReference>
<feature type="region of interest" description="Disordered" evidence="1">
    <location>
        <begin position="902"/>
        <end position="945"/>
    </location>
</feature>